<dbReference type="Proteomes" id="UP001642405">
    <property type="component" value="Unassembled WGS sequence"/>
</dbReference>
<accession>A0ABP0BAH5</accession>
<proteinExistence type="predicted"/>
<comment type="caution">
    <text evidence="2">The sequence shown here is derived from an EMBL/GenBank/DDBJ whole genome shotgun (WGS) entry which is preliminary data.</text>
</comment>
<gene>
    <name evidence="2" type="ORF">SCUCBS95973_002845</name>
</gene>
<reference evidence="2 3" key="1">
    <citation type="submission" date="2024-01" db="EMBL/GenBank/DDBJ databases">
        <authorList>
            <person name="Allen C."/>
            <person name="Tagirdzhanova G."/>
        </authorList>
    </citation>
    <scope>NUCLEOTIDE SEQUENCE [LARGE SCALE GENOMIC DNA]</scope>
</reference>
<keyword evidence="3" id="KW-1185">Reference proteome</keyword>
<evidence type="ECO:0000313" key="3">
    <source>
        <dbReference type="Proteomes" id="UP001642405"/>
    </source>
</evidence>
<protein>
    <submittedName>
        <fullName evidence="2">Uncharacterized protein</fullName>
    </submittedName>
</protein>
<organism evidence="2 3">
    <name type="scientific">Sporothrix curviconia</name>
    <dbReference type="NCBI Taxonomy" id="1260050"/>
    <lineage>
        <taxon>Eukaryota</taxon>
        <taxon>Fungi</taxon>
        <taxon>Dikarya</taxon>
        <taxon>Ascomycota</taxon>
        <taxon>Pezizomycotina</taxon>
        <taxon>Sordariomycetes</taxon>
        <taxon>Sordariomycetidae</taxon>
        <taxon>Ophiostomatales</taxon>
        <taxon>Ophiostomataceae</taxon>
        <taxon>Sporothrix</taxon>
    </lineage>
</organism>
<evidence type="ECO:0000256" key="1">
    <source>
        <dbReference type="SAM" id="MobiDB-lite"/>
    </source>
</evidence>
<sequence>MIAKTETEESPALPPPLYPDYLPHYDPDESVEMVGPFEHDEPGLRADKDDGECARDNGRVLLNLC</sequence>
<dbReference type="EMBL" id="CAWUHB010000012">
    <property type="protein sequence ID" value="CAK7216551.1"/>
    <property type="molecule type" value="Genomic_DNA"/>
</dbReference>
<name>A0ABP0BAH5_9PEZI</name>
<evidence type="ECO:0000313" key="2">
    <source>
        <dbReference type="EMBL" id="CAK7216551.1"/>
    </source>
</evidence>
<feature type="region of interest" description="Disordered" evidence="1">
    <location>
        <begin position="1"/>
        <end position="28"/>
    </location>
</feature>